<gene>
    <name evidence="2" type="ORF">BZL54_23080</name>
</gene>
<feature type="compositionally biased region" description="Basic and acidic residues" evidence="1">
    <location>
        <begin position="104"/>
        <end position="138"/>
    </location>
</feature>
<proteinExistence type="predicted"/>
<feature type="region of interest" description="Disordered" evidence="1">
    <location>
        <begin position="99"/>
        <end position="141"/>
    </location>
</feature>
<organism evidence="2 3">
    <name type="scientific">Burkholderia ubonensis subsp. mesacidophila</name>
    <dbReference type="NCBI Taxonomy" id="265293"/>
    <lineage>
        <taxon>Bacteria</taxon>
        <taxon>Pseudomonadati</taxon>
        <taxon>Pseudomonadota</taxon>
        <taxon>Betaproteobacteria</taxon>
        <taxon>Burkholderiales</taxon>
        <taxon>Burkholderiaceae</taxon>
        <taxon>Burkholderia</taxon>
        <taxon>Burkholderia cepacia complex</taxon>
    </lineage>
</organism>
<accession>A0A2A4F9J1</accession>
<comment type="caution">
    <text evidence="2">The sequence shown here is derived from an EMBL/GenBank/DDBJ whole genome shotgun (WGS) entry which is preliminary data.</text>
</comment>
<protein>
    <submittedName>
        <fullName evidence="2">Uncharacterized protein</fullName>
    </submittedName>
</protein>
<evidence type="ECO:0000313" key="3">
    <source>
        <dbReference type="Proteomes" id="UP000217994"/>
    </source>
</evidence>
<dbReference type="EMBL" id="MTZU01000071">
    <property type="protein sequence ID" value="PCE30051.1"/>
    <property type="molecule type" value="Genomic_DNA"/>
</dbReference>
<name>A0A2A4F9J1_9BURK</name>
<dbReference type="AlphaFoldDB" id="A0A2A4F9J1"/>
<sequence>MVAMRAKAKTPVAFFHIVSKEGVDMGWIGFCEAIGEAMIPALLHPDGVEGAEKRALNDPPAVIGIYNGESYVPHAWIRKVLKGERDLFVIDAMKVAAENGFRQSRGEPPEEAPRTAESQPHENDDETNRDHGSHDGERGGIIQRLRRWRILGRR</sequence>
<evidence type="ECO:0000313" key="2">
    <source>
        <dbReference type="EMBL" id="PCE30051.1"/>
    </source>
</evidence>
<evidence type="ECO:0000256" key="1">
    <source>
        <dbReference type="SAM" id="MobiDB-lite"/>
    </source>
</evidence>
<dbReference type="Proteomes" id="UP000217994">
    <property type="component" value="Unassembled WGS sequence"/>
</dbReference>
<reference evidence="2 3" key="1">
    <citation type="submission" date="2017-01" db="EMBL/GenBank/DDBJ databases">
        <title>Whole-Genome Shotgun Sequencing of Two beta-Proteobacterial Species in Search of the Bulgecin Biosynthetic Cluster.</title>
        <authorList>
            <person name="Horsman M.E."/>
            <person name="Marous D.R."/>
            <person name="Li R."/>
            <person name="Oliver R.A."/>
            <person name="Byun B."/>
            <person name="Emrich S.J."/>
            <person name="Boggess B."/>
            <person name="Townsend C.A."/>
            <person name="Mobashery S."/>
        </authorList>
    </citation>
    <scope>NUCLEOTIDE SEQUENCE [LARGE SCALE GENOMIC DNA]</scope>
    <source>
        <strain evidence="2 3">ATCC 31433</strain>
    </source>
</reference>